<evidence type="ECO:0000256" key="2">
    <source>
        <dbReference type="ARBA" id="ARBA00022571"/>
    </source>
</evidence>
<dbReference type="GO" id="GO:0042450">
    <property type="term" value="P:L-arginine biosynthetic process via ornithine"/>
    <property type="evidence" value="ECO:0007669"/>
    <property type="project" value="UniProtKB-UniRule"/>
</dbReference>
<dbReference type="Gene3D" id="3.40.1160.10">
    <property type="entry name" value="Acetylglutamate kinase-like"/>
    <property type="match status" value="1"/>
</dbReference>
<feature type="site" description="Transition state stabilizer" evidence="9">
    <location>
        <position position="47"/>
    </location>
</feature>
<sequence length="309" mass="33131">MTAGQMSGDALVEQTETPMQTAIRKADVLLEALGWIRQFRDRHVVIKLGGSALEETAAIRQFLTDVIFMETVGARPILIHGGGKAINAAMSTAGITPRWVQGRRYTDEQTLEIVTKTLAGEICGSLVEEIERQGGDAVGFSYLTVNVLKGKQLFLPNPGGEPIDLGRVGEVIDIDRDVLLTACRGGRIPVLPSVALDEQGDRLNVNADTAAAAVARLIQADKLMFLSDVPGIFLDRKDPSTLQSHLTAARCRELIADGTIDAGMVPKVEAALEALAAGVKKVHIIDARIPHSVLLEIYSNRGIGTEIVP</sequence>
<dbReference type="AlphaFoldDB" id="A0A518GSM9"/>
<keyword evidence="9" id="KW-0963">Cytoplasm</keyword>
<comment type="catalytic activity">
    <reaction evidence="8 9">
        <text>N-acetyl-L-glutamate + ATP = N-acetyl-L-glutamyl 5-phosphate + ADP</text>
        <dbReference type="Rhea" id="RHEA:14629"/>
        <dbReference type="ChEBI" id="CHEBI:30616"/>
        <dbReference type="ChEBI" id="CHEBI:44337"/>
        <dbReference type="ChEBI" id="CHEBI:57936"/>
        <dbReference type="ChEBI" id="CHEBI:456216"/>
        <dbReference type="EC" id="2.7.2.8"/>
    </reaction>
</comment>
<keyword evidence="12" id="KW-1185">Reference proteome</keyword>
<name>A0A518GSM9_9PLAN</name>
<dbReference type="InterPro" id="IPR004662">
    <property type="entry name" value="AcgluKinase_fam"/>
</dbReference>
<keyword evidence="2 9" id="KW-0055">Arginine biosynthesis</keyword>
<evidence type="ECO:0000256" key="4">
    <source>
        <dbReference type="ARBA" id="ARBA00022679"/>
    </source>
</evidence>
<evidence type="ECO:0000313" key="11">
    <source>
        <dbReference type="EMBL" id="QDV31592.1"/>
    </source>
</evidence>
<dbReference type="PIRSF" id="PIRSF000728">
    <property type="entry name" value="NAGK"/>
    <property type="match status" value="1"/>
</dbReference>
<dbReference type="GO" id="GO:0005737">
    <property type="term" value="C:cytoplasm"/>
    <property type="evidence" value="ECO:0007669"/>
    <property type="project" value="UniProtKB-SubCell"/>
</dbReference>
<keyword evidence="3 9" id="KW-0028">Amino-acid biosynthesis</keyword>
<dbReference type="InterPro" id="IPR001048">
    <property type="entry name" value="Asp/Glu/Uridylate_kinase"/>
</dbReference>
<comment type="similarity">
    <text evidence="9">Belongs to the acetylglutamate kinase family. ArgB subfamily.</text>
</comment>
<evidence type="ECO:0000256" key="8">
    <source>
        <dbReference type="ARBA" id="ARBA00048141"/>
    </source>
</evidence>
<dbReference type="PRINTS" id="PR00474">
    <property type="entry name" value="GLU5KINASE"/>
</dbReference>
<comment type="function">
    <text evidence="9">Catalyzes the ATP-dependent phosphorylation of N-acetyl-L-glutamate.</text>
</comment>
<evidence type="ECO:0000256" key="3">
    <source>
        <dbReference type="ARBA" id="ARBA00022605"/>
    </source>
</evidence>
<feature type="binding site" evidence="9">
    <location>
        <position position="104"/>
    </location>
    <ligand>
        <name>substrate</name>
    </ligand>
</feature>
<dbReference type="NCBIfam" id="TIGR00761">
    <property type="entry name" value="argB"/>
    <property type="match status" value="1"/>
</dbReference>
<evidence type="ECO:0000256" key="7">
    <source>
        <dbReference type="ARBA" id="ARBA00022840"/>
    </source>
</evidence>
<dbReference type="EC" id="2.7.2.8" evidence="9"/>
<dbReference type="Pfam" id="PF00696">
    <property type="entry name" value="AA_kinase"/>
    <property type="match status" value="1"/>
</dbReference>
<dbReference type="FunFam" id="3.40.1160.10:FF:000004">
    <property type="entry name" value="Acetylglutamate kinase"/>
    <property type="match status" value="1"/>
</dbReference>
<dbReference type="SUPFAM" id="SSF53633">
    <property type="entry name" value="Carbamate kinase-like"/>
    <property type="match status" value="1"/>
</dbReference>
<accession>A0A518GSM9</accession>
<dbReference type="KEGG" id="peh:Spb1_35370"/>
<evidence type="ECO:0000256" key="6">
    <source>
        <dbReference type="ARBA" id="ARBA00022777"/>
    </source>
</evidence>
<evidence type="ECO:0000259" key="10">
    <source>
        <dbReference type="Pfam" id="PF00696"/>
    </source>
</evidence>
<evidence type="ECO:0000256" key="5">
    <source>
        <dbReference type="ARBA" id="ARBA00022741"/>
    </source>
</evidence>
<dbReference type="PANTHER" id="PTHR23342">
    <property type="entry name" value="N-ACETYLGLUTAMATE SYNTHASE"/>
    <property type="match status" value="1"/>
</dbReference>
<keyword evidence="7 9" id="KW-0067">ATP-binding</keyword>
<dbReference type="InterPro" id="IPR037528">
    <property type="entry name" value="ArgB"/>
</dbReference>
<keyword evidence="6 9" id="KW-0418">Kinase</keyword>
<protein>
    <recommendedName>
        <fullName evidence="9">Acetylglutamate kinase</fullName>
        <ecNumber evidence="9">2.7.2.8</ecNumber>
    </recommendedName>
    <alternativeName>
        <fullName evidence="9">N-acetyl-L-glutamate 5-phosphotransferase</fullName>
    </alternativeName>
    <alternativeName>
        <fullName evidence="9">NAG kinase</fullName>
        <shortName evidence="9">NAGK</shortName>
    </alternativeName>
</protein>
<dbReference type="InterPro" id="IPR001057">
    <property type="entry name" value="Glu/AcGlu_kinase"/>
</dbReference>
<keyword evidence="5 9" id="KW-0547">Nucleotide-binding</keyword>
<comment type="subcellular location">
    <subcellularLocation>
        <location evidence="9">Cytoplasm</location>
    </subcellularLocation>
</comment>
<feature type="domain" description="Aspartate/glutamate/uridylate kinase" evidence="10">
    <location>
        <begin position="44"/>
        <end position="286"/>
    </location>
</feature>
<evidence type="ECO:0000313" key="12">
    <source>
        <dbReference type="Proteomes" id="UP000315349"/>
    </source>
</evidence>
<comment type="pathway">
    <text evidence="1 9">Amino-acid biosynthesis; L-arginine biosynthesis; N(2)-acetyl-L-ornithine from L-glutamate: step 2/4.</text>
</comment>
<dbReference type="GO" id="GO:0003991">
    <property type="term" value="F:acetylglutamate kinase activity"/>
    <property type="evidence" value="ECO:0007669"/>
    <property type="project" value="UniProtKB-UniRule"/>
</dbReference>
<dbReference type="InterPro" id="IPR036393">
    <property type="entry name" value="AceGlu_kinase-like_sf"/>
</dbReference>
<gene>
    <name evidence="9 11" type="primary">argB</name>
    <name evidence="11" type="ORF">Spb1_35370</name>
</gene>
<dbReference type="GO" id="GO:0005524">
    <property type="term" value="F:ATP binding"/>
    <property type="evidence" value="ECO:0007669"/>
    <property type="project" value="UniProtKB-UniRule"/>
</dbReference>
<organism evidence="11 12">
    <name type="scientific">Planctopirus ephydatiae</name>
    <dbReference type="NCBI Taxonomy" id="2528019"/>
    <lineage>
        <taxon>Bacteria</taxon>
        <taxon>Pseudomonadati</taxon>
        <taxon>Planctomycetota</taxon>
        <taxon>Planctomycetia</taxon>
        <taxon>Planctomycetales</taxon>
        <taxon>Planctomycetaceae</taxon>
        <taxon>Planctopirus</taxon>
    </lineage>
</organism>
<evidence type="ECO:0000256" key="9">
    <source>
        <dbReference type="HAMAP-Rule" id="MF_00082"/>
    </source>
</evidence>
<dbReference type="UniPathway" id="UPA00068">
    <property type="reaction ID" value="UER00107"/>
</dbReference>
<dbReference type="HAMAP" id="MF_00082">
    <property type="entry name" value="ArgB"/>
    <property type="match status" value="1"/>
</dbReference>
<proteinExistence type="inferred from homology"/>
<dbReference type="Proteomes" id="UP000315349">
    <property type="component" value="Chromosome"/>
</dbReference>
<feature type="binding site" evidence="9">
    <location>
        <begin position="82"/>
        <end position="83"/>
    </location>
    <ligand>
        <name>substrate</name>
    </ligand>
</feature>
<keyword evidence="4 9" id="KW-0808">Transferase</keyword>
<feature type="binding site" evidence="9">
    <location>
        <position position="204"/>
    </location>
    <ligand>
        <name>substrate</name>
    </ligand>
</feature>
<reference evidence="11 12" key="1">
    <citation type="submission" date="2019-02" db="EMBL/GenBank/DDBJ databases">
        <title>Deep-cultivation of Planctomycetes and their phenomic and genomic characterization uncovers novel biology.</title>
        <authorList>
            <person name="Wiegand S."/>
            <person name="Jogler M."/>
            <person name="Boedeker C."/>
            <person name="Pinto D."/>
            <person name="Vollmers J."/>
            <person name="Rivas-Marin E."/>
            <person name="Kohn T."/>
            <person name="Peeters S.H."/>
            <person name="Heuer A."/>
            <person name="Rast P."/>
            <person name="Oberbeckmann S."/>
            <person name="Bunk B."/>
            <person name="Jeske O."/>
            <person name="Meyerdierks A."/>
            <person name="Storesund J.E."/>
            <person name="Kallscheuer N."/>
            <person name="Luecker S."/>
            <person name="Lage O.M."/>
            <person name="Pohl T."/>
            <person name="Merkel B.J."/>
            <person name="Hornburger P."/>
            <person name="Mueller R.-W."/>
            <person name="Bruemmer F."/>
            <person name="Labrenz M."/>
            <person name="Spormann A.M."/>
            <person name="Op den Camp H."/>
            <person name="Overmann J."/>
            <person name="Amann R."/>
            <person name="Jetten M.S.M."/>
            <person name="Mascher T."/>
            <person name="Medema M.H."/>
            <person name="Devos D.P."/>
            <person name="Kaster A.-K."/>
            <person name="Ovreas L."/>
            <person name="Rohde M."/>
            <person name="Galperin M.Y."/>
            <person name="Jogler C."/>
        </authorList>
    </citation>
    <scope>NUCLEOTIDE SEQUENCE [LARGE SCALE GENOMIC DNA]</scope>
    <source>
        <strain evidence="11 12">Spb1</strain>
    </source>
</reference>
<evidence type="ECO:0000256" key="1">
    <source>
        <dbReference type="ARBA" id="ARBA00004828"/>
    </source>
</evidence>
<dbReference type="PANTHER" id="PTHR23342:SF0">
    <property type="entry name" value="N-ACETYLGLUTAMATE SYNTHASE, MITOCHONDRIAL"/>
    <property type="match status" value="1"/>
</dbReference>
<feature type="site" description="Transition state stabilizer" evidence="9">
    <location>
        <position position="267"/>
    </location>
</feature>
<dbReference type="EMBL" id="CP036299">
    <property type="protein sequence ID" value="QDV31592.1"/>
    <property type="molecule type" value="Genomic_DNA"/>
</dbReference>